<reference evidence="5" key="1">
    <citation type="submission" date="2021-11" db="EMBL/GenBank/DDBJ databases">
        <authorList>
            <person name="Herlambang A."/>
            <person name="Guo Y."/>
            <person name="Takashima Y."/>
            <person name="Nishizawa T."/>
        </authorList>
    </citation>
    <scope>NUCLEOTIDE SEQUENCE</scope>
    <source>
        <strain evidence="5">E1425</strain>
    </source>
</reference>
<feature type="compositionally biased region" description="Pro residues" evidence="4">
    <location>
        <begin position="1"/>
        <end position="10"/>
    </location>
</feature>
<evidence type="ECO:0000256" key="1">
    <source>
        <dbReference type="ARBA" id="ARBA00022574"/>
    </source>
</evidence>
<dbReference type="InterPro" id="IPR015943">
    <property type="entry name" value="WD40/YVTN_repeat-like_dom_sf"/>
</dbReference>
<feature type="region of interest" description="Disordered" evidence="4">
    <location>
        <begin position="225"/>
        <end position="245"/>
    </location>
</feature>
<dbReference type="AlphaFoldDB" id="A0A9P3HBE9"/>
<keyword evidence="6" id="KW-1185">Reference proteome</keyword>
<keyword evidence="1 3" id="KW-0853">WD repeat</keyword>
<accession>A0A9P3HBE9</accession>
<dbReference type="SUPFAM" id="SSF50978">
    <property type="entry name" value="WD40 repeat-like"/>
    <property type="match status" value="1"/>
</dbReference>
<dbReference type="EMBL" id="BQFW01000008">
    <property type="protein sequence ID" value="GJJ73542.1"/>
    <property type="molecule type" value="Genomic_DNA"/>
</dbReference>
<evidence type="ECO:0000256" key="2">
    <source>
        <dbReference type="ARBA" id="ARBA00022737"/>
    </source>
</evidence>
<dbReference type="OrthoDB" id="972532at2759"/>
<dbReference type="InterPro" id="IPR001680">
    <property type="entry name" value="WD40_rpt"/>
</dbReference>
<feature type="region of interest" description="Disordered" evidence="4">
    <location>
        <begin position="1"/>
        <end position="52"/>
    </location>
</feature>
<sequence length="629" mass="69017">MSPSLPPPPRKLSSSSSTGGHSNSHRYPKINPNATAAAADPSYLSDNAEDDEQLDRALAELLGDTRLSGGAGQSANHLPHCKHHGHGGARPLSIASVSSLGSGSYSSFGSTHSRRVSQAYLSPLSPTLSEPCSSTSYFSTLPEEEGEEFKGMGGEGDDDASLLSTSHQDMSMAASSLPSCTYCSSVRSNSICSAGTQDNQNSLINNNHNIDNLDTNNALRLGLRSTASTSTSSSSSHATSGTTITSTKTTTAFNHRHSMQAQQFFEQSRLAVLREQIPTEIRHRLTYHLDECWFVHFSPSGDYLASTGLDQTIMIWQDVMTPEPRIYKKFEYSRSVTHVEWSPDSKYLLVNLGFDAISVTYTPEFYVIDIATGEVVLTTRHNDGSQDIHVNAIGWLPDSQRFVTAPQSGLIAIWNLKGEVVDEISIGDKKTVVKLCMIPERNEAVVCTNELTIEVLSFDTKETKFVERLSDMATSIMVSPNRAFLSVSVKGDAQLCRPAQILIYDLELLEHMRALEAETYENGIFIIMPGFCGPNDEILCSGSENGKLNFWDVETGEIIAVSEEHSKHSGWVSFHPTTPGMMASCSDDNHIIIWVTKDLSSALQDEDERWMENRRSTVTLPKINLKKGW</sequence>
<feature type="repeat" description="WD" evidence="3">
    <location>
        <begin position="285"/>
        <end position="317"/>
    </location>
</feature>
<feature type="repeat" description="WD" evidence="3">
    <location>
        <begin position="534"/>
        <end position="561"/>
    </location>
</feature>
<keyword evidence="2" id="KW-0677">Repeat</keyword>
<dbReference type="InterPro" id="IPR036322">
    <property type="entry name" value="WD40_repeat_dom_sf"/>
</dbReference>
<reference evidence="5" key="2">
    <citation type="journal article" date="2022" name="Microbiol. Resour. Announc.">
        <title>Whole-Genome Sequence of Entomortierella parvispora E1425, a Mucoromycotan Fungus Associated with Burkholderiaceae-Related Endosymbiotic Bacteria.</title>
        <authorList>
            <person name="Herlambang A."/>
            <person name="Guo Y."/>
            <person name="Takashima Y."/>
            <person name="Narisawa K."/>
            <person name="Ohta H."/>
            <person name="Nishizawa T."/>
        </authorList>
    </citation>
    <scope>NUCLEOTIDE SEQUENCE</scope>
    <source>
        <strain evidence="5">E1425</strain>
    </source>
</reference>
<feature type="region of interest" description="Disordered" evidence="4">
    <location>
        <begin position="68"/>
        <end position="89"/>
    </location>
</feature>
<proteinExistence type="predicted"/>
<organism evidence="5 6">
    <name type="scientific">Entomortierella parvispora</name>
    <dbReference type="NCBI Taxonomy" id="205924"/>
    <lineage>
        <taxon>Eukaryota</taxon>
        <taxon>Fungi</taxon>
        <taxon>Fungi incertae sedis</taxon>
        <taxon>Mucoromycota</taxon>
        <taxon>Mortierellomycotina</taxon>
        <taxon>Mortierellomycetes</taxon>
        <taxon>Mortierellales</taxon>
        <taxon>Mortierellaceae</taxon>
        <taxon>Entomortierella</taxon>
    </lineage>
</organism>
<dbReference type="PANTHER" id="PTHR22838">
    <property type="entry name" value="WD REPEAT PROTEIN 26-RELATED"/>
    <property type="match status" value="1"/>
</dbReference>
<protein>
    <recommendedName>
        <fullName evidence="7">Anaphase-promoting complex subunit 4 WD40 domain-containing protein</fullName>
    </recommendedName>
</protein>
<dbReference type="PANTHER" id="PTHR22838:SF0">
    <property type="entry name" value="WD REPEAT-CONTAINING PROTEIN 26"/>
    <property type="match status" value="1"/>
</dbReference>
<evidence type="ECO:0000256" key="3">
    <source>
        <dbReference type="PROSITE-ProRule" id="PRU00221"/>
    </source>
</evidence>
<feature type="region of interest" description="Disordered" evidence="4">
    <location>
        <begin position="135"/>
        <end position="163"/>
    </location>
</feature>
<evidence type="ECO:0000313" key="5">
    <source>
        <dbReference type="EMBL" id="GJJ73542.1"/>
    </source>
</evidence>
<dbReference type="PROSITE" id="PS50294">
    <property type="entry name" value="WD_REPEATS_REGION"/>
    <property type="match status" value="1"/>
</dbReference>
<dbReference type="Pfam" id="PF00400">
    <property type="entry name" value="WD40"/>
    <property type="match status" value="2"/>
</dbReference>
<dbReference type="SMART" id="SM00320">
    <property type="entry name" value="WD40"/>
    <property type="match status" value="5"/>
</dbReference>
<evidence type="ECO:0000313" key="6">
    <source>
        <dbReference type="Proteomes" id="UP000827284"/>
    </source>
</evidence>
<dbReference type="Gene3D" id="2.130.10.10">
    <property type="entry name" value="YVTN repeat-like/Quinoprotein amine dehydrogenase"/>
    <property type="match status" value="2"/>
</dbReference>
<evidence type="ECO:0000256" key="4">
    <source>
        <dbReference type="SAM" id="MobiDB-lite"/>
    </source>
</evidence>
<evidence type="ECO:0008006" key="7">
    <source>
        <dbReference type="Google" id="ProtNLM"/>
    </source>
</evidence>
<name>A0A9P3HBE9_9FUNG</name>
<dbReference type="Proteomes" id="UP000827284">
    <property type="component" value="Unassembled WGS sequence"/>
</dbReference>
<dbReference type="InterPro" id="IPR051350">
    <property type="entry name" value="WD_repeat-ST_regulator"/>
</dbReference>
<gene>
    <name evidence="5" type="ORF">EMPS_05900</name>
</gene>
<dbReference type="PROSITE" id="PS50082">
    <property type="entry name" value="WD_REPEATS_2"/>
    <property type="match status" value="2"/>
</dbReference>
<comment type="caution">
    <text evidence="5">The sequence shown here is derived from an EMBL/GenBank/DDBJ whole genome shotgun (WGS) entry which is preliminary data.</text>
</comment>